<dbReference type="PANTHER" id="PTHR10192">
    <property type="entry name" value="MOLYBDOPTERIN BIOSYNTHESIS PROTEIN"/>
    <property type="match status" value="1"/>
</dbReference>
<organism evidence="11">
    <name type="scientific">anaerobic digester metagenome</name>
    <dbReference type="NCBI Taxonomy" id="1263854"/>
    <lineage>
        <taxon>unclassified sequences</taxon>
        <taxon>metagenomes</taxon>
        <taxon>ecological metagenomes</taxon>
    </lineage>
</organism>
<dbReference type="EMBL" id="CAADRM010000048">
    <property type="protein sequence ID" value="VFU12636.1"/>
    <property type="molecule type" value="Genomic_DNA"/>
</dbReference>
<keyword evidence="7" id="KW-0460">Magnesium</keyword>
<dbReference type="InterPro" id="IPR005111">
    <property type="entry name" value="MoeA_C_domain_IV"/>
</dbReference>
<dbReference type="SUPFAM" id="SSF63867">
    <property type="entry name" value="MoeA C-terminal domain-like"/>
    <property type="match status" value="1"/>
</dbReference>
<comment type="cofactor">
    <cofactor evidence="1">
        <name>Mg(2+)</name>
        <dbReference type="ChEBI" id="CHEBI:18420"/>
    </cofactor>
</comment>
<keyword evidence="6" id="KW-0479">Metal-binding</keyword>
<reference evidence="11" key="1">
    <citation type="submission" date="2019-03" db="EMBL/GenBank/DDBJ databases">
        <authorList>
            <person name="Hao L."/>
        </authorList>
    </citation>
    <scope>NUCLEOTIDE SEQUENCE</scope>
</reference>
<evidence type="ECO:0000259" key="10">
    <source>
        <dbReference type="SMART" id="SM00852"/>
    </source>
</evidence>
<proteinExistence type="predicted"/>
<dbReference type="InterPro" id="IPR038987">
    <property type="entry name" value="MoeA-like"/>
</dbReference>
<gene>
    <name evidence="11" type="primary">moeA</name>
    <name evidence="11" type="ORF">SCFA_1410008</name>
</gene>
<dbReference type="Gene3D" id="3.40.980.10">
    <property type="entry name" value="MoaB/Mog-like domain"/>
    <property type="match status" value="1"/>
</dbReference>
<dbReference type="InterPro" id="IPR001453">
    <property type="entry name" value="MoaB/Mog_dom"/>
</dbReference>
<dbReference type="Gene3D" id="2.40.340.10">
    <property type="entry name" value="MoeA, C-terminal, domain IV"/>
    <property type="match status" value="1"/>
</dbReference>
<evidence type="ECO:0000256" key="2">
    <source>
        <dbReference type="ARBA" id="ARBA00005046"/>
    </source>
</evidence>
<evidence type="ECO:0000256" key="8">
    <source>
        <dbReference type="ARBA" id="ARBA00023150"/>
    </source>
</evidence>
<dbReference type="PANTHER" id="PTHR10192:SF5">
    <property type="entry name" value="GEPHYRIN"/>
    <property type="match status" value="1"/>
</dbReference>
<dbReference type="InterPro" id="IPR036688">
    <property type="entry name" value="MoeA_C_domain_IV_sf"/>
</dbReference>
<comment type="catalytic activity">
    <reaction evidence="9">
        <text>adenylyl-molybdopterin + molybdate = Mo-molybdopterin + AMP + H(+)</text>
        <dbReference type="Rhea" id="RHEA:35047"/>
        <dbReference type="ChEBI" id="CHEBI:15378"/>
        <dbReference type="ChEBI" id="CHEBI:36264"/>
        <dbReference type="ChEBI" id="CHEBI:62727"/>
        <dbReference type="ChEBI" id="CHEBI:71302"/>
        <dbReference type="ChEBI" id="CHEBI:456215"/>
        <dbReference type="EC" id="2.10.1.1"/>
    </reaction>
</comment>
<dbReference type="Gene3D" id="3.90.105.10">
    <property type="entry name" value="Molybdopterin biosynthesis moea protein, domain 2"/>
    <property type="match status" value="1"/>
</dbReference>
<sequence length="400" mass="43268">MITVEQAREIIVGRITPLPAEKIALDQALGRYLAEDIVSGMDIPPWDNSAMDGYAVRVQDVPKEGVSLKISYEIPAGSLPQGPLGKGCAVKIMTGAPVPPGADAVVKREDTEEYGDSVVIRTLPRKNDHIRFSGEDIRTGDLVLEKGTLLEAPEIGVLASLRRSMVFCRQRPVVAIIATGNEVADLDEELTQGKIPSSNSLSLISRVRQLGAIPLYLGIARDTAADLRDKFARASRADLILTSGGVSMGDYDVVRDVMTEGGNSMEFWKVRMKPGRPLAFGVINNIPTIGLPGNPVSTMLSFDLFARPAILKFMGASILTLPRVRARLTEGIRGSSDRPQFVRAILKRCGDELCVSPTGPQGSGILSSMARGNCYMIVPQGSNIIEKGEYVECEIFRSSW</sequence>
<dbReference type="GO" id="GO:0061599">
    <property type="term" value="F:molybdopterin molybdotransferase activity"/>
    <property type="evidence" value="ECO:0007669"/>
    <property type="project" value="UniProtKB-EC"/>
</dbReference>
<dbReference type="GO" id="GO:0005829">
    <property type="term" value="C:cytosol"/>
    <property type="evidence" value="ECO:0007669"/>
    <property type="project" value="TreeGrafter"/>
</dbReference>
<dbReference type="EC" id="2.10.1.1" evidence="3"/>
<evidence type="ECO:0000313" key="11">
    <source>
        <dbReference type="EMBL" id="VFU12636.1"/>
    </source>
</evidence>
<dbReference type="SMART" id="SM00852">
    <property type="entry name" value="MoCF_biosynth"/>
    <property type="match status" value="1"/>
</dbReference>
<evidence type="ECO:0000256" key="9">
    <source>
        <dbReference type="ARBA" id="ARBA00047317"/>
    </source>
</evidence>
<evidence type="ECO:0000256" key="5">
    <source>
        <dbReference type="ARBA" id="ARBA00022679"/>
    </source>
</evidence>
<dbReference type="CDD" id="cd00887">
    <property type="entry name" value="MoeA"/>
    <property type="match status" value="1"/>
</dbReference>
<keyword evidence="8" id="KW-0501">Molybdenum cofactor biosynthesis</keyword>
<evidence type="ECO:0000256" key="1">
    <source>
        <dbReference type="ARBA" id="ARBA00001946"/>
    </source>
</evidence>
<dbReference type="InterPro" id="IPR036135">
    <property type="entry name" value="MoeA_linker/N_sf"/>
</dbReference>
<dbReference type="Gene3D" id="2.170.190.11">
    <property type="entry name" value="Molybdopterin biosynthesis moea protein, domain 3"/>
    <property type="match status" value="1"/>
</dbReference>
<dbReference type="InterPro" id="IPR005110">
    <property type="entry name" value="MoeA_linker/N"/>
</dbReference>
<dbReference type="FunFam" id="3.40.980.10:FF:000004">
    <property type="entry name" value="Molybdopterin molybdenumtransferase"/>
    <property type="match status" value="1"/>
</dbReference>
<accession>A0A485LWM8</accession>
<dbReference type="Pfam" id="PF03454">
    <property type="entry name" value="MoeA_C"/>
    <property type="match status" value="1"/>
</dbReference>
<dbReference type="FunFam" id="2.170.190.11:FF:000001">
    <property type="entry name" value="Molybdopterin molybdenumtransferase"/>
    <property type="match status" value="1"/>
</dbReference>
<protein>
    <recommendedName>
        <fullName evidence="3">molybdopterin molybdotransferase</fullName>
        <ecNumber evidence="3">2.10.1.1</ecNumber>
    </recommendedName>
</protein>
<dbReference type="AlphaFoldDB" id="A0A485LWM8"/>
<dbReference type="GO" id="GO:0046872">
    <property type="term" value="F:metal ion binding"/>
    <property type="evidence" value="ECO:0007669"/>
    <property type="project" value="UniProtKB-KW"/>
</dbReference>
<evidence type="ECO:0000256" key="4">
    <source>
        <dbReference type="ARBA" id="ARBA00022505"/>
    </source>
</evidence>
<evidence type="ECO:0000256" key="6">
    <source>
        <dbReference type="ARBA" id="ARBA00022723"/>
    </source>
</evidence>
<evidence type="ECO:0000256" key="3">
    <source>
        <dbReference type="ARBA" id="ARBA00013269"/>
    </source>
</evidence>
<keyword evidence="5 11" id="KW-0808">Transferase</keyword>
<feature type="domain" description="MoaB/Mog" evidence="10">
    <location>
        <begin position="175"/>
        <end position="312"/>
    </location>
</feature>
<dbReference type="SUPFAM" id="SSF63882">
    <property type="entry name" value="MoeA N-terminal region -like"/>
    <property type="match status" value="1"/>
</dbReference>
<keyword evidence="4" id="KW-0500">Molybdenum</keyword>
<name>A0A485LWM8_9ZZZZ</name>
<dbReference type="GO" id="GO:0006777">
    <property type="term" value="P:Mo-molybdopterin cofactor biosynthetic process"/>
    <property type="evidence" value="ECO:0007669"/>
    <property type="project" value="UniProtKB-KW"/>
</dbReference>
<dbReference type="Pfam" id="PF00994">
    <property type="entry name" value="MoCF_biosynth"/>
    <property type="match status" value="1"/>
</dbReference>
<dbReference type="Pfam" id="PF03453">
    <property type="entry name" value="MoeA_N"/>
    <property type="match status" value="1"/>
</dbReference>
<evidence type="ECO:0000256" key="7">
    <source>
        <dbReference type="ARBA" id="ARBA00022842"/>
    </source>
</evidence>
<dbReference type="SUPFAM" id="SSF53218">
    <property type="entry name" value="Molybdenum cofactor biosynthesis proteins"/>
    <property type="match status" value="1"/>
</dbReference>
<dbReference type="NCBIfam" id="NF045515">
    <property type="entry name" value="Glp_gephyrin"/>
    <property type="match status" value="1"/>
</dbReference>
<dbReference type="InterPro" id="IPR036425">
    <property type="entry name" value="MoaB/Mog-like_dom_sf"/>
</dbReference>
<comment type="pathway">
    <text evidence="2">Cofactor biosynthesis; molybdopterin biosynthesis.</text>
</comment>
<dbReference type="UniPathway" id="UPA00344"/>